<dbReference type="RefSeq" id="WP_022035516.1">
    <property type="nucleotide sequence ID" value="NZ_CYYA01000004.1"/>
</dbReference>
<gene>
    <name evidence="2" type="ORF">ERS852448_00811</name>
    <name evidence="3" type="ORF">GKE72_00650</name>
</gene>
<keyword evidence="1" id="KW-0472">Membrane</keyword>
<reference evidence="2 4" key="1">
    <citation type="submission" date="2015-09" db="EMBL/GenBank/DDBJ databases">
        <authorList>
            <consortium name="Pathogen Informatics"/>
        </authorList>
    </citation>
    <scope>NUCLEOTIDE SEQUENCE [LARGE SCALE GENOMIC DNA]</scope>
    <source>
        <strain evidence="2 4">2789STDY5608891</strain>
    </source>
</reference>
<dbReference type="Proteomes" id="UP000431304">
    <property type="component" value="Unassembled WGS sequence"/>
</dbReference>
<evidence type="ECO:0000313" key="3">
    <source>
        <dbReference type="EMBL" id="MSD14609.1"/>
    </source>
</evidence>
<name>A0A173S7W4_EUBRA</name>
<dbReference type="STRING" id="39490.ERS852448_00811"/>
<evidence type="ECO:0000313" key="2">
    <source>
        <dbReference type="EMBL" id="CUM86066.1"/>
    </source>
</evidence>
<dbReference type="EMBL" id="CYYA01000004">
    <property type="protein sequence ID" value="CUM86066.1"/>
    <property type="molecule type" value="Genomic_DNA"/>
</dbReference>
<dbReference type="OrthoDB" id="3174166at2"/>
<accession>A0A173S7W4</accession>
<proteinExistence type="predicted"/>
<feature type="transmembrane region" description="Helical" evidence="1">
    <location>
        <begin position="43"/>
        <end position="62"/>
    </location>
</feature>
<protein>
    <recommendedName>
        <fullName evidence="6">Zn-finger containing protein</fullName>
    </recommendedName>
</protein>
<organism evidence="2 4">
    <name type="scientific">Eubacterium ramulus</name>
    <dbReference type="NCBI Taxonomy" id="39490"/>
    <lineage>
        <taxon>Bacteria</taxon>
        <taxon>Bacillati</taxon>
        <taxon>Bacillota</taxon>
        <taxon>Clostridia</taxon>
        <taxon>Eubacteriales</taxon>
        <taxon>Eubacteriaceae</taxon>
        <taxon>Eubacterium</taxon>
    </lineage>
</organism>
<reference evidence="3 5" key="2">
    <citation type="journal article" date="2019" name="Nat. Med.">
        <title>A library of human gut bacterial isolates paired with longitudinal multiomics data enables mechanistic microbiome research.</title>
        <authorList>
            <person name="Poyet M."/>
            <person name="Groussin M."/>
            <person name="Gibbons S.M."/>
            <person name="Avila-Pacheco J."/>
            <person name="Jiang X."/>
            <person name="Kearney S.M."/>
            <person name="Perrotta A.R."/>
            <person name="Berdy B."/>
            <person name="Zhao S."/>
            <person name="Lieberman T.D."/>
            <person name="Swanson P.K."/>
            <person name="Smith M."/>
            <person name="Roesemann S."/>
            <person name="Alexander J.E."/>
            <person name="Rich S.A."/>
            <person name="Livny J."/>
            <person name="Vlamakis H."/>
            <person name="Clish C."/>
            <person name="Bullock K."/>
            <person name="Deik A."/>
            <person name="Scott J."/>
            <person name="Pierce K.A."/>
            <person name="Xavier R.J."/>
            <person name="Alm E.J."/>
        </authorList>
    </citation>
    <scope>NUCLEOTIDE SEQUENCE [LARGE SCALE GENOMIC DNA]</scope>
    <source>
        <strain evidence="3 5">BIOML-A3</strain>
    </source>
</reference>
<evidence type="ECO:0008006" key="6">
    <source>
        <dbReference type="Google" id="ProtNLM"/>
    </source>
</evidence>
<sequence length="146" mass="17291">MRNRFQQFMYGRYGMDQLNRFLSTVALIILVVSMFIRRPIVEIVALALLFWCYYRMFSKNISKRAAENQKYMNFRYRAVCFFKKGRTGGSASFAQKQAQRKAHHEQKKMYRFFACPNCAQKVRVPKGKGKICITCPKCHTEFVKRS</sequence>
<dbReference type="AlphaFoldDB" id="A0A173S7W4"/>
<dbReference type="Proteomes" id="UP000095492">
    <property type="component" value="Unassembled WGS sequence"/>
</dbReference>
<dbReference type="EMBL" id="WKRA01000001">
    <property type="protein sequence ID" value="MSD14609.1"/>
    <property type="molecule type" value="Genomic_DNA"/>
</dbReference>
<keyword evidence="1" id="KW-0812">Transmembrane</keyword>
<feature type="transmembrane region" description="Helical" evidence="1">
    <location>
        <begin position="21"/>
        <end position="37"/>
    </location>
</feature>
<evidence type="ECO:0000313" key="4">
    <source>
        <dbReference type="Proteomes" id="UP000095492"/>
    </source>
</evidence>
<evidence type="ECO:0000313" key="5">
    <source>
        <dbReference type="Proteomes" id="UP000431304"/>
    </source>
</evidence>
<keyword evidence="1" id="KW-1133">Transmembrane helix</keyword>
<evidence type="ECO:0000256" key="1">
    <source>
        <dbReference type="SAM" id="Phobius"/>
    </source>
</evidence>